<dbReference type="EMBL" id="LNCU01000130">
    <property type="protein sequence ID" value="KWV43951.1"/>
    <property type="molecule type" value="Genomic_DNA"/>
</dbReference>
<dbReference type="Proteomes" id="UP000057737">
    <property type="component" value="Unassembled WGS sequence"/>
</dbReference>
<dbReference type="AlphaFoldDB" id="A0A109J7T7"/>
<organism evidence="2 3">
    <name type="scientific">Bradyrhizobium macuxiense</name>
    <dbReference type="NCBI Taxonomy" id="1755647"/>
    <lineage>
        <taxon>Bacteria</taxon>
        <taxon>Pseudomonadati</taxon>
        <taxon>Pseudomonadota</taxon>
        <taxon>Alphaproteobacteria</taxon>
        <taxon>Hyphomicrobiales</taxon>
        <taxon>Nitrobacteraceae</taxon>
        <taxon>Bradyrhizobium</taxon>
    </lineage>
</organism>
<dbReference type="Pfam" id="PF07483">
    <property type="entry name" value="W_rich_C"/>
    <property type="match status" value="1"/>
</dbReference>
<comment type="caution">
    <text evidence="2">The sequence shown here is derived from an EMBL/GenBank/DDBJ whole genome shotgun (WGS) entry which is preliminary data.</text>
</comment>
<name>A0A109J7T7_9BRAD</name>
<evidence type="ECO:0000313" key="3">
    <source>
        <dbReference type="Proteomes" id="UP000057737"/>
    </source>
</evidence>
<dbReference type="NCBIfam" id="NF038122">
    <property type="entry name" value="metallo_LGF"/>
    <property type="match status" value="1"/>
</dbReference>
<sequence>MVLPAESAEAQAAVSNSGVGGAGSVVAETSGGLTINLIFDAAAMVAPASFRAGIEQAAALLSAAISDKITLNFNVDYSGTGGGAAAGPDDGQWLSYSDVRADLVNNATQGDSTFNGLPGGSSIQSQSSVAVWNAQLKLWGVIGANDTTTDDGSLTFATDINSSLLVGVALHELTHAMGRVPYGPQPDIFDFYRFTSSGTLLFSNNIPAPAAYFSLDGGTTKLADYGQNSDTSDFLNSGVQGPDDPFNEYYTSSTLQQLTTVDLQQMDALGFHLTSNTPIVISAFGSTSLAQIGANYFLEPVGGGPGPELKYGGAAVYEGEFGGFAPIGAQITASGYEVAWKVPGTDQYSVWNTDNNGNYVSDAVGVVSGNSIALESLEPSFHQDLNGDGVIGIPSATHPLTTSPAVASLSQSTLDATTLTVEQLTSLRAQIIGFTGNGDRGSDQTDLHGLDLNSRHSNFVSSSGTLFSSDHTTTAANHLLGQDAQDGFHFADDGNDGTLIAAATSSSQTGNQASNPTAHGSFVFAPDLGQVTPSNSAPATDTLHYSKTVSADVATVPAATHDDASGNAFIASAAHDTIALQHVTTAQSQADLNDFHIV</sequence>
<protein>
    <recommendedName>
        <fullName evidence="1">Tryptophan-rich domain-containing protein</fullName>
    </recommendedName>
</protein>
<accession>A0A109J7T7</accession>
<dbReference type="InterPro" id="IPR011121">
    <property type="entry name" value="Trp-rich_dom"/>
</dbReference>
<gene>
    <name evidence="2" type="ORF">AS156_24550</name>
</gene>
<reference evidence="2 3" key="1">
    <citation type="submission" date="2015-11" db="EMBL/GenBank/DDBJ databases">
        <title>Draft Genome Sequence of the Strain BR 10303 (Bradyrhizobium sp.) isolated from nodules of Centrolobium paraense.</title>
        <authorList>
            <person name="Zelli J.E."/>
            <person name="Simoes-Araujo J.L."/>
            <person name="Barauna A.C."/>
            <person name="Silva K."/>
        </authorList>
    </citation>
    <scope>NUCLEOTIDE SEQUENCE [LARGE SCALE GENOMIC DNA]</scope>
    <source>
        <strain evidence="2 3">BR 10303</strain>
    </source>
</reference>
<evidence type="ECO:0000313" key="2">
    <source>
        <dbReference type="EMBL" id="KWV43951.1"/>
    </source>
</evidence>
<keyword evidence="3" id="KW-1185">Reference proteome</keyword>
<evidence type="ECO:0000259" key="1">
    <source>
        <dbReference type="Pfam" id="PF07483"/>
    </source>
</evidence>
<feature type="domain" description="Tryptophan-rich" evidence="1">
    <location>
        <begin position="292"/>
        <end position="392"/>
    </location>
</feature>
<proteinExistence type="predicted"/>